<dbReference type="Pfam" id="PF13274">
    <property type="entry name" value="SocA_Panacea"/>
    <property type="match status" value="1"/>
</dbReference>
<name>A0A242NW93_9GAMM</name>
<dbReference type="EMBL" id="NASK01000078">
    <property type="protein sequence ID" value="OTQ51531.1"/>
    <property type="molecule type" value="Genomic_DNA"/>
</dbReference>
<dbReference type="AlphaFoldDB" id="A0A242NW93"/>
<gene>
    <name evidence="2" type="ORF">B6D06_02765</name>
</gene>
<dbReference type="OrthoDB" id="9799173at2"/>
<dbReference type="RefSeq" id="WP_086320126.1">
    <property type="nucleotide sequence ID" value="NZ_NASD01000003.1"/>
</dbReference>
<dbReference type="InterPro" id="IPR025272">
    <property type="entry name" value="SocA_Panacea"/>
</dbReference>
<evidence type="ECO:0000313" key="3">
    <source>
        <dbReference type="Proteomes" id="UP000194968"/>
    </source>
</evidence>
<dbReference type="Proteomes" id="UP000194968">
    <property type="component" value="Unassembled WGS sequence"/>
</dbReference>
<proteinExistence type="predicted"/>
<comment type="caution">
    <text evidence="2">The sequence shown here is derived from an EMBL/GenBank/DDBJ whole genome shotgun (WGS) entry which is preliminary data.</text>
</comment>
<sequence>MTNLTCFDVANYILSLNDNDAGDLISNLKLQKLVYYTQGFSLAILGKPLFNEKIEAWMHGPVIPDLYHKYKSFGSGAIDTDNLDIDFSKFSEDEKDLIQDVFNMYGQYSAWKLRNLTHEEPTWIGAYGRGDSTEISLDSMKKYFLTQIEN</sequence>
<evidence type="ECO:0000259" key="1">
    <source>
        <dbReference type="Pfam" id="PF13274"/>
    </source>
</evidence>
<feature type="domain" description="Antitoxin SocA-like Panacea" evidence="1">
    <location>
        <begin position="30"/>
        <end position="123"/>
    </location>
</feature>
<evidence type="ECO:0000313" key="2">
    <source>
        <dbReference type="EMBL" id="OTQ51531.1"/>
    </source>
</evidence>
<protein>
    <recommendedName>
        <fullName evidence="1">Antitoxin SocA-like Panacea domain-containing protein</fullName>
    </recommendedName>
</protein>
<accession>A0A242NW93</accession>
<reference evidence="2 3" key="1">
    <citation type="submission" date="2017-03" db="EMBL/GenBank/DDBJ databases">
        <title>Comparative genomics of honeybee gut symbionts reveal geographically distinct and subgroup specific antibiotic resistance.</title>
        <authorList>
            <person name="Ludvigsen J."/>
            <person name="Porcellato D."/>
            <person name="Labee-Lund T.M."/>
            <person name="Amdam G.V."/>
            <person name="Rudi K."/>
        </authorList>
    </citation>
    <scope>NUCLEOTIDE SEQUENCE [LARGE SCALE GENOMIC DNA]</scope>
    <source>
        <strain evidence="2 3">A-4-12</strain>
    </source>
</reference>
<organism evidence="2 3">
    <name type="scientific">Gilliamella apis</name>
    <dbReference type="NCBI Taxonomy" id="1970738"/>
    <lineage>
        <taxon>Bacteria</taxon>
        <taxon>Pseudomonadati</taxon>
        <taxon>Pseudomonadota</taxon>
        <taxon>Gammaproteobacteria</taxon>
        <taxon>Orbales</taxon>
        <taxon>Orbaceae</taxon>
        <taxon>Gilliamella</taxon>
    </lineage>
</organism>